<dbReference type="Gene3D" id="1.10.287.130">
    <property type="match status" value="1"/>
</dbReference>
<dbReference type="SUPFAM" id="SSF55874">
    <property type="entry name" value="ATPase domain of HSP90 chaperone/DNA topoisomerase II/histidine kinase"/>
    <property type="match status" value="1"/>
</dbReference>
<proteinExistence type="predicted"/>
<dbReference type="InterPro" id="IPR003660">
    <property type="entry name" value="HAMP_dom"/>
</dbReference>
<evidence type="ECO:0000259" key="12">
    <source>
        <dbReference type="PROSITE" id="PS50109"/>
    </source>
</evidence>
<keyword evidence="10 11" id="KW-0472">Membrane</keyword>
<dbReference type="PROSITE" id="PS50109">
    <property type="entry name" value="HIS_KIN"/>
    <property type="match status" value="1"/>
</dbReference>
<name>A0A941AML8_9ACTN</name>
<dbReference type="Gene3D" id="6.10.340.10">
    <property type="match status" value="1"/>
</dbReference>
<evidence type="ECO:0000256" key="3">
    <source>
        <dbReference type="ARBA" id="ARBA00012438"/>
    </source>
</evidence>
<dbReference type="EMBL" id="JAFCNB010000019">
    <property type="protein sequence ID" value="MBP2707443.1"/>
    <property type="molecule type" value="Genomic_DNA"/>
</dbReference>
<evidence type="ECO:0000256" key="4">
    <source>
        <dbReference type="ARBA" id="ARBA00022553"/>
    </source>
</evidence>
<dbReference type="SMART" id="SM00387">
    <property type="entry name" value="HATPase_c"/>
    <property type="match status" value="1"/>
</dbReference>
<feature type="domain" description="HAMP" evidence="13">
    <location>
        <begin position="195"/>
        <end position="248"/>
    </location>
</feature>
<dbReference type="InterPro" id="IPR050428">
    <property type="entry name" value="TCS_sensor_his_kinase"/>
</dbReference>
<evidence type="ECO:0000313" key="14">
    <source>
        <dbReference type="EMBL" id="MBP2707443.1"/>
    </source>
</evidence>
<dbReference type="CDD" id="cd00082">
    <property type="entry name" value="HisKA"/>
    <property type="match status" value="1"/>
</dbReference>
<reference evidence="14" key="1">
    <citation type="submission" date="2021-02" db="EMBL/GenBank/DDBJ databases">
        <title>Draft genome sequence of Microbispora sp. RL4-1S isolated from rice leaves in Thailand.</title>
        <authorList>
            <person name="Muangham S."/>
            <person name="Duangmal K."/>
        </authorList>
    </citation>
    <scope>NUCLEOTIDE SEQUENCE</scope>
    <source>
        <strain evidence="14">RL4-1S</strain>
    </source>
</reference>
<dbReference type="SMART" id="SM00388">
    <property type="entry name" value="HisKA"/>
    <property type="match status" value="1"/>
</dbReference>
<dbReference type="GO" id="GO:0005886">
    <property type="term" value="C:plasma membrane"/>
    <property type="evidence" value="ECO:0007669"/>
    <property type="project" value="UniProtKB-SubCell"/>
</dbReference>
<dbReference type="AlphaFoldDB" id="A0A941AML8"/>
<comment type="subcellular location">
    <subcellularLocation>
        <location evidence="2">Cell membrane</location>
    </subcellularLocation>
</comment>
<evidence type="ECO:0000256" key="9">
    <source>
        <dbReference type="ARBA" id="ARBA00023012"/>
    </source>
</evidence>
<dbReference type="SUPFAM" id="SSF47384">
    <property type="entry name" value="Homodimeric domain of signal transducing histidine kinase"/>
    <property type="match status" value="1"/>
</dbReference>
<evidence type="ECO:0000256" key="2">
    <source>
        <dbReference type="ARBA" id="ARBA00004236"/>
    </source>
</evidence>
<evidence type="ECO:0000256" key="7">
    <source>
        <dbReference type="ARBA" id="ARBA00022777"/>
    </source>
</evidence>
<evidence type="ECO:0000256" key="6">
    <source>
        <dbReference type="ARBA" id="ARBA00022692"/>
    </source>
</evidence>
<comment type="caution">
    <text evidence="14">The sequence shown here is derived from an EMBL/GenBank/DDBJ whole genome shotgun (WGS) entry which is preliminary data.</text>
</comment>
<dbReference type="CDD" id="cd06225">
    <property type="entry name" value="HAMP"/>
    <property type="match status" value="1"/>
</dbReference>
<keyword evidence="6 11" id="KW-0812">Transmembrane</keyword>
<organism evidence="14 15">
    <name type="scientific">Microbispora oryzae</name>
    <dbReference type="NCBI Taxonomy" id="2806554"/>
    <lineage>
        <taxon>Bacteria</taxon>
        <taxon>Bacillati</taxon>
        <taxon>Actinomycetota</taxon>
        <taxon>Actinomycetes</taxon>
        <taxon>Streptosporangiales</taxon>
        <taxon>Streptosporangiaceae</taxon>
        <taxon>Microbispora</taxon>
    </lineage>
</organism>
<keyword evidence="8 11" id="KW-1133">Transmembrane helix</keyword>
<dbReference type="InterPro" id="IPR005467">
    <property type="entry name" value="His_kinase_dom"/>
</dbReference>
<gene>
    <name evidence="14" type="ORF">JOL79_27025</name>
</gene>
<evidence type="ECO:0000256" key="1">
    <source>
        <dbReference type="ARBA" id="ARBA00000085"/>
    </source>
</evidence>
<dbReference type="RefSeq" id="WP_210158702.1">
    <property type="nucleotide sequence ID" value="NZ_JAFCNB010000019.1"/>
</dbReference>
<dbReference type="InterPro" id="IPR036890">
    <property type="entry name" value="HATPase_C_sf"/>
</dbReference>
<protein>
    <recommendedName>
        <fullName evidence="3">histidine kinase</fullName>
        <ecNumber evidence="3">2.7.13.3</ecNumber>
    </recommendedName>
</protein>
<feature type="domain" description="Histidine kinase" evidence="12">
    <location>
        <begin position="256"/>
        <end position="462"/>
    </location>
</feature>
<keyword evidence="5" id="KW-0808">Transferase</keyword>
<comment type="catalytic activity">
    <reaction evidence="1">
        <text>ATP + protein L-histidine = ADP + protein N-phospho-L-histidine.</text>
        <dbReference type="EC" id="2.7.13.3"/>
    </reaction>
</comment>
<dbReference type="SUPFAM" id="SSF158472">
    <property type="entry name" value="HAMP domain-like"/>
    <property type="match status" value="1"/>
</dbReference>
<dbReference type="SMART" id="SM00304">
    <property type="entry name" value="HAMP"/>
    <property type="match status" value="1"/>
</dbReference>
<dbReference type="PANTHER" id="PTHR45436:SF5">
    <property type="entry name" value="SENSOR HISTIDINE KINASE TRCS"/>
    <property type="match status" value="1"/>
</dbReference>
<keyword evidence="7 14" id="KW-0418">Kinase</keyword>
<dbReference type="PRINTS" id="PR00344">
    <property type="entry name" value="BCTRLSENSOR"/>
</dbReference>
<dbReference type="InterPro" id="IPR036097">
    <property type="entry name" value="HisK_dim/P_sf"/>
</dbReference>
<evidence type="ECO:0000259" key="13">
    <source>
        <dbReference type="PROSITE" id="PS50885"/>
    </source>
</evidence>
<sequence length="463" mass="50570">MSGAIADRHYGQVGKMFARLPRPRSIRARYTLVAAALSLVFLGVVGAYLDVVTRYKAETDAYRDTEHIATQWSAAARAGTVPRTIPVNSRVELIQETDAEGRVIAASKAVRGMQPLTHVRPPPDDRFKSRRECQTNGRCIMVMAIRVTPDVHSPYIYAALYEPALLAGHLLEVGIAACALPVLGLVIWMTWSLVGRTLRPVEDIRSRISEITVSDLSLRVPMPPGRDEISMLASTANETLARLEAAVKQQRRFASDASHELRTPIAGLRAGLEEALLYPREVDSHKAIRSALVTTDRLEAIINDLLVLARLRASDPKPPEVIDLSVLVGEVAGARARRPPITVVCRPDVKVRGSRIQLQRLVENLLVNAQRHAATAVAVSICAGGERAVLRVTDDGNGIAPEDRERVFVRFVRLDEGRRKDPGGSGLGLAISREIAETHGGTLVIEDSPLGACFVLRLPLARR</sequence>
<dbReference type="GO" id="GO:0000155">
    <property type="term" value="F:phosphorelay sensor kinase activity"/>
    <property type="evidence" value="ECO:0007669"/>
    <property type="project" value="InterPro"/>
</dbReference>
<keyword evidence="9" id="KW-0902">Two-component regulatory system</keyword>
<feature type="transmembrane region" description="Helical" evidence="11">
    <location>
        <begin position="30"/>
        <end position="49"/>
    </location>
</feature>
<dbReference type="Proteomes" id="UP000674234">
    <property type="component" value="Unassembled WGS sequence"/>
</dbReference>
<feature type="transmembrane region" description="Helical" evidence="11">
    <location>
        <begin position="173"/>
        <end position="194"/>
    </location>
</feature>
<evidence type="ECO:0000256" key="10">
    <source>
        <dbReference type="ARBA" id="ARBA00023136"/>
    </source>
</evidence>
<keyword evidence="15" id="KW-1185">Reference proteome</keyword>
<evidence type="ECO:0000313" key="15">
    <source>
        <dbReference type="Proteomes" id="UP000674234"/>
    </source>
</evidence>
<evidence type="ECO:0000256" key="5">
    <source>
        <dbReference type="ARBA" id="ARBA00022679"/>
    </source>
</evidence>
<keyword evidence="4" id="KW-0597">Phosphoprotein</keyword>
<evidence type="ECO:0000256" key="11">
    <source>
        <dbReference type="SAM" id="Phobius"/>
    </source>
</evidence>
<dbReference type="InterPro" id="IPR003661">
    <property type="entry name" value="HisK_dim/P_dom"/>
</dbReference>
<dbReference type="PANTHER" id="PTHR45436">
    <property type="entry name" value="SENSOR HISTIDINE KINASE YKOH"/>
    <property type="match status" value="1"/>
</dbReference>
<dbReference type="Pfam" id="PF02518">
    <property type="entry name" value="HATPase_c"/>
    <property type="match status" value="1"/>
</dbReference>
<dbReference type="Pfam" id="PF00512">
    <property type="entry name" value="HisKA"/>
    <property type="match status" value="1"/>
</dbReference>
<accession>A0A941AML8</accession>
<dbReference type="InterPro" id="IPR003594">
    <property type="entry name" value="HATPase_dom"/>
</dbReference>
<evidence type="ECO:0000256" key="8">
    <source>
        <dbReference type="ARBA" id="ARBA00022989"/>
    </source>
</evidence>
<dbReference type="Gene3D" id="3.30.565.10">
    <property type="entry name" value="Histidine kinase-like ATPase, C-terminal domain"/>
    <property type="match status" value="1"/>
</dbReference>
<dbReference type="Pfam" id="PF00672">
    <property type="entry name" value="HAMP"/>
    <property type="match status" value="1"/>
</dbReference>
<dbReference type="PROSITE" id="PS50885">
    <property type="entry name" value="HAMP"/>
    <property type="match status" value="1"/>
</dbReference>
<dbReference type="InterPro" id="IPR004358">
    <property type="entry name" value="Sig_transdc_His_kin-like_C"/>
</dbReference>
<dbReference type="EC" id="2.7.13.3" evidence="3"/>